<dbReference type="PROSITE" id="PS50830">
    <property type="entry name" value="TNASE_3"/>
    <property type="match status" value="1"/>
</dbReference>
<feature type="domain" description="TNase-like" evidence="1">
    <location>
        <begin position="2"/>
        <end position="112"/>
    </location>
</feature>
<evidence type="ECO:0000313" key="3">
    <source>
        <dbReference type="Proteomes" id="UP000601108"/>
    </source>
</evidence>
<dbReference type="Proteomes" id="UP000601108">
    <property type="component" value="Unassembled WGS sequence"/>
</dbReference>
<name>A0A918JUD9_9FLAO</name>
<evidence type="ECO:0000313" key="2">
    <source>
        <dbReference type="EMBL" id="GGX16306.1"/>
    </source>
</evidence>
<accession>A0A918JUD9</accession>
<proteinExistence type="predicted"/>
<dbReference type="InterPro" id="IPR035437">
    <property type="entry name" value="SNase_OB-fold_sf"/>
</dbReference>
<reference evidence="2 3" key="1">
    <citation type="journal article" date="2014" name="Int. J. Syst. Evol. Microbiol.">
        <title>Complete genome sequence of Corynebacterium casei LMG S-19264T (=DSM 44701T), isolated from a smear-ripened cheese.</title>
        <authorList>
            <consortium name="US DOE Joint Genome Institute (JGI-PGF)"/>
            <person name="Walter F."/>
            <person name="Albersmeier A."/>
            <person name="Kalinowski J."/>
            <person name="Ruckert C."/>
        </authorList>
    </citation>
    <scope>NUCLEOTIDE SEQUENCE [LARGE SCALE GENOMIC DNA]</scope>
    <source>
        <strain evidence="2 3">KCTC 12285</strain>
    </source>
</reference>
<dbReference type="SUPFAM" id="SSF50199">
    <property type="entry name" value="Staphylococcal nuclease"/>
    <property type="match status" value="1"/>
</dbReference>
<dbReference type="InterPro" id="IPR016071">
    <property type="entry name" value="Staphylococal_nuclease_OB-fold"/>
</dbReference>
<dbReference type="Gene3D" id="2.40.50.90">
    <property type="match status" value="1"/>
</dbReference>
<evidence type="ECO:0000259" key="1">
    <source>
        <dbReference type="PROSITE" id="PS50830"/>
    </source>
</evidence>
<dbReference type="Pfam" id="PF00565">
    <property type="entry name" value="SNase"/>
    <property type="match status" value="1"/>
</dbReference>
<dbReference type="EMBL" id="BMWS01000009">
    <property type="protein sequence ID" value="GGX16306.1"/>
    <property type="molecule type" value="Genomic_DNA"/>
</dbReference>
<protein>
    <recommendedName>
        <fullName evidence="1">TNase-like domain-containing protein</fullName>
    </recommendedName>
</protein>
<gene>
    <name evidence="2" type="ORF">GCM10007384_17320</name>
</gene>
<comment type="caution">
    <text evidence="2">The sequence shown here is derived from an EMBL/GenBank/DDBJ whole genome shotgun (WGS) entry which is preliminary data.</text>
</comment>
<organism evidence="2 3">
    <name type="scientific">Aquimarina muelleri</name>
    <dbReference type="NCBI Taxonomy" id="279356"/>
    <lineage>
        <taxon>Bacteria</taxon>
        <taxon>Pseudomonadati</taxon>
        <taxon>Bacteroidota</taxon>
        <taxon>Flavobacteriia</taxon>
        <taxon>Flavobacteriales</taxon>
        <taxon>Flavobacteriaceae</taxon>
        <taxon>Aquimarina</taxon>
    </lineage>
</organism>
<sequence length="112" mass="13013">MYTYEAKVIRWVDGDTLLVEIDLGFYVKTIQKIRLARIDAPEMNNTVAYRERQAKHARAVAKKFCPEDAIITITTTKQNKDQYARYIAEVTYNNTNISDYLISKNVAKTYKP</sequence>
<keyword evidence="3" id="KW-1185">Reference proteome</keyword>
<dbReference type="RefSeq" id="WP_027413977.1">
    <property type="nucleotide sequence ID" value="NZ_BMWS01000009.1"/>
</dbReference>
<dbReference type="AlphaFoldDB" id="A0A918JUD9"/>